<gene>
    <name evidence="1" type="ORF">M422DRAFT_115707</name>
</gene>
<protein>
    <recommendedName>
        <fullName evidence="3">Reverse transcriptase zinc-binding domain-containing protein</fullName>
    </recommendedName>
</protein>
<dbReference type="OrthoDB" id="3044497at2759"/>
<evidence type="ECO:0000313" key="2">
    <source>
        <dbReference type="Proteomes" id="UP000054279"/>
    </source>
</evidence>
<feature type="non-terminal residue" evidence="1">
    <location>
        <position position="1"/>
    </location>
</feature>
<feature type="non-terminal residue" evidence="1">
    <location>
        <position position="69"/>
    </location>
</feature>
<dbReference type="EMBL" id="KN837147">
    <property type="protein sequence ID" value="KIJ40009.1"/>
    <property type="molecule type" value="Genomic_DNA"/>
</dbReference>
<dbReference type="Proteomes" id="UP000054279">
    <property type="component" value="Unassembled WGS sequence"/>
</dbReference>
<organism evidence="1 2">
    <name type="scientific">Sphaerobolus stellatus (strain SS14)</name>
    <dbReference type="NCBI Taxonomy" id="990650"/>
    <lineage>
        <taxon>Eukaryota</taxon>
        <taxon>Fungi</taxon>
        <taxon>Dikarya</taxon>
        <taxon>Basidiomycota</taxon>
        <taxon>Agaricomycotina</taxon>
        <taxon>Agaricomycetes</taxon>
        <taxon>Phallomycetidae</taxon>
        <taxon>Geastrales</taxon>
        <taxon>Sphaerobolaceae</taxon>
        <taxon>Sphaerobolus</taxon>
    </lineage>
</organism>
<name>A0A0C9UYR1_SPHS4</name>
<evidence type="ECO:0008006" key="3">
    <source>
        <dbReference type="Google" id="ProtNLM"/>
    </source>
</evidence>
<evidence type="ECO:0000313" key="1">
    <source>
        <dbReference type="EMBL" id="KIJ40009.1"/>
    </source>
</evidence>
<dbReference type="AlphaFoldDB" id="A0A0C9UYR1"/>
<accession>A0A0C9UYR1</accession>
<reference evidence="1 2" key="1">
    <citation type="submission" date="2014-06" db="EMBL/GenBank/DDBJ databases">
        <title>Evolutionary Origins and Diversification of the Mycorrhizal Mutualists.</title>
        <authorList>
            <consortium name="DOE Joint Genome Institute"/>
            <consortium name="Mycorrhizal Genomics Consortium"/>
            <person name="Kohler A."/>
            <person name="Kuo A."/>
            <person name="Nagy L.G."/>
            <person name="Floudas D."/>
            <person name="Copeland A."/>
            <person name="Barry K.W."/>
            <person name="Cichocki N."/>
            <person name="Veneault-Fourrey C."/>
            <person name="LaButti K."/>
            <person name="Lindquist E.A."/>
            <person name="Lipzen A."/>
            <person name="Lundell T."/>
            <person name="Morin E."/>
            <person name="Murat C."/>
            <person name="Riley R."/>
            <person name="Ohm R."/>
            <person name="Sun H."/>
            <person name="Tunlid A."/>
            <person name="Henrissat B."/>
            <person name="Grigoriev I.V."/>
            <person name="Hibbett D.S."/>
            <person name="Martin F."/>
        </authorList>
    </citation>
    <scope>NUCLEOTIDE SEQUENCE [LARGE SCALE GENOMIC DNA]</scope>
    <source>
        <strain evidence="1 2">SS14</strain>
    </source>
</reference>
<dbReference type="HOGENOM" id="CLU_194955_1_0_1"/>
<keyword evidence="2" id="KW-1185">Reference proteome</keyword>
<sequence length="69" mass="8150">KHTLNFYKNLPRRSCSVTTQLRTGFIGLNSYLYKIKAVDSPNCQFCQAEETVTYFLLQCRRYNTQRHAL</sequence>
<proteinExistence type="predicted"/>